<keyword evidence="5" id="KW-1185">Reference proteome</keyword>
<dbReference type="InterPro" id="IPR050469">
    <property type="entry name" value="Diguanylate_Cyclase"/>
</dbReference>
<dbReference type="InterPro" id="IPR000160">
    <property type="entry name" value="GGDEF_dom"/>
</dbReference>
<dbReference type="SMART" id="SM00304">
    <property type="entry name" value="HAMP"/>
    <property type="match status" value="1"/>
</dbReference>
<dbReference type="PANTHER" id="PTHR45138:SF9">
    <property type="entry name" value="DIGUANYLATE CYCLASE DGCM-RELATED"/>
    <property type="match status" value="1"/>
</dbReference>
<dbReference type="Pfam" id="PF00990">
    <property type="entry name" value="GGDEF"/>
    <property type="match status" value="1"/>
</dbReference>
<dbReference type="SMART" id="SM00267">
    <property type="entry name" value="GGDEF"/>
    <property type="match status" value="1"/>
</dbReference>
<dbReference type="GO" id="GO:0016020">
    <property type="term" value="C:membrane"/>
    <property type="evidence" value="ECO:0007669"/>
    <property type="project" value="InterPro"/>
</dbReference>
<feature type="domain" description="HAMP" evidence="2">
    <location>
        <begin position="308"/>
        <end position="360"/>
    </location>
</feature>
<evidence type="ECO:0000259" key="2">
    <source>
        <dbReference type="PROSITE" id="PS50885"/>
    </source>
</evidence>
<dbReference type="CDD" id="cd06225">
    <property type="entry name" value="HAMP"/>
    <property type="match status" value="1"/>
</dbReference>
<organism evidence="4 5">
    <name type="scientific">Lactonifactor longoviformis DSM 17459</name>
    <dbReference type="NCBI Taxonomy" id="1122155"/>
    <lineage>
        <taxon>Bacteria</taxon>
        <taxon>Bacillati</taxon>
        <taxon>Bacillota</taxon>
        <taxon>Clostridia</taxon>
        <taxon>Eubacteriales</taxon>
        <taxon>Clostridiaceae</taxon>
        <taxon>Lactonifactor</taxon>
    </lineage>
</organism>
<keyword evidence="1" id="KW-0812">Transmembrane</keyword>
<evidence type="ECO:0000313" key="5">
    <source>
        <dbReference type="Proteomes" id="UP000184245"/>
    </source>
</evidence>
<protein>
    <submittedName>
        <fullName evidence="4">Diguanylate cyclase (GGDEF) domain-containing protein</fullName>
    </submittedName>
</protein>
<evidence type="ECO:0000313" key="4">
    <source>
        <dbReference type="EMBL" id="SHF42471.1"/>
    </source>
</evidence>
<dbReference type="Gene3D" id="3.30.70.270">
    <property type="match status" value="1"/>
</dbReference>
<dbReference type="Proteomes" id="UP000184245">
    <property type="component" value="Unassembled WGS sequence"/>
</dbReference>
<dbReference type="OrthoDB" id="369336at2"/>
<proteinExistence type="predicted"/>
<dbReference type="EMBL" id="FQVI01000027">
    <property type="protein sequence ID" value="SHF42471.1"/>
    <property type="molecule type" value="Genomic_DNA"/>
</dbReference>
<evidence type="ECO:0000259" key="3">
    <source>
        <dbReference type="PROSITE" id="PS50887"/>
    </source>
</evidence>
<dbReference type="InterPro" id="IPR029787">
    <property type="entry name" value="Nucleotide_cyclase"/>
</dbReference>
<feature type="transmembrane region" description="Helical" evidence="1">
    <location>
        <begin position="285"/>
        <end position="302"/>
    </location>
</feature>
<dbReference type="Gene3D" id="6.10.340.10">
    <property type="match status" value="1"/>
</dbReference>
<dbReference type="RefSeq" id="WP_072854244.1">
    <property type="nucleotide sequence ID" value="NZ_FQVI01000027.1"/>
</dbReference>
<dbReference type="PROSITE" id="PS50885">
    <property type="entry name" value="HAMP"/>
    <property type="match status" value="1"/>
</dbReference>
<dbReference type="GO" id="GO:0052621">
    <property type="term" value="F:diguanylate cyclase activity"/>
    <property type="evidence" value="ECO:0007669"/>
    <property type="project" value="TreeGrafter"/>
</dbReference>
<dbReference type="Pfam" id="PF00672">
    <property type="entry name" value="HAMP"/>
    <property type="match status" value="1"/>
</dbReference>
<dbReference type="GO" id="GO:0007165">
    <property type="term" value="P:signal transduction"/>
    <property type="evidence" value="ECO:0007669"/>
    <property type="project" value="InterPro"/>
</dbReference>
<dbReference type="PANTHER" id="PTHR45138">
    <property type="entry name" value="REGULATORY COMPONENTS OF SENSORY TRANSDUCTION SYSTEM"/>
    <property type="match status" value="1"/>
</dbReference>
<feature type="domain" description="GGDEF" evidence="3">
    <location>
        <begin position="502"/>
        <end position="630"/>
    </location>
</feature>
<dbReference type="AlphaFoldDB" id="A0A1M5BIY2"/>
<keyword evidence="1" id="KW-0472">Membrane</keyword>
<dbReference type="InterPro" id="IPR043128">
    <property type="entry name" value="Rev_trsase/Diguanyl_cyclase"/>
</dbReference>
<reference evidence="4 5" key="1">
    <citation type="submission" date="2016-11" db="EMBL/GenBank/DDBJ databases">
        <authorList>
            <person name="Jaros S."/>
            <person name="Januszkiewicz K."/>
            <person name="Wedrychowicz H."/>
        </authorList>
    </citation>
    <scope>NUCLEOTIDE SEQUENCE [LARGE SCALE GENOMIC DNA]</scope>
    <source>
        <strain evidence="4 5">DSM 17459</strain>
    </source>
</reference>
<dbReference type="PROSITE" id="PS50887">
    <property type="entry name" value="GGDEF"/>
    <property type="match status" value="1"/>
</dbReference>
<dbReference type="NCBIfam" id="TIGR00254">
    <property type="entry name" value="GGDEF"/>
    <property type="match status" value="1"/>
</dbReference>
<dbReference type="SUPFAM" id="SSF55073">
    <property type="entry name" value="Nucleotide cyclase"/>
    <property type="match status" value="1"/>
</dbReference>
<dbReference type="CDD" id="cd01949">
    <property type="entry name" value="GGDEF"/>
    <property type="match status" value="1"/>
</dbReference>
<dbReference type="STRING" id="1122155.SAMN02745158_03685"/>
<accession>A0A1M5BIY2</accession>
<dbReference type="SUPFAM" id="SSF158472">
    <property type="entry name" value="HAMP domain-like"/>
    <property type="match status" value="1"/>
</dbReference>
<gene>
    <name evidence="4" type="ORF">SAMN02745158_03685</name>
</gene>
<dbReference type="InterPro" id="IPR003660">
    <property type="entry name" value="HAMP_dom"/>
</dbReference>
<name>A0A1M5BIY2_9CLOT</name>
<keyword evidence="1" id="KW-1133">Transmembrane helix</keyword>
<sequence length="630" mass="72000">MKKAITKRLATIILAFMILTLCLNYVLQVHNARNDMYLDAKNKFWQINQILKQNEKETEQVKEDLKANCLIRAKAAAYILQYRPEITEDQEEMEKIARLLQVDEFHLFDKEGTLYAGSEPKYFGLNFTSGEQMQFFLPMLKDRELELCQDITPNTAEQKLMQYAAVWREDGEGIVQIGLEPDRVLESMKKNELSYIFSLVTADSGTTIYAIDPGTYQILGCTDGELAGKSITDVGVDPGTKMNQGFSARVNGEDSYCVFTDGDSVILGITESNRGLYKDVNSNCLLTAVYLVLISIIMIVSISKYMDYYVVRGISSVNQRLEKITKGNLDTKVEVETTPEFKELSGRINLMVDSLLDTTNKLTKILEAARVPIGVYEYNKDMKRVMATGRVADILMLTEEEARELLLDHVLFEKKLEDIRLHPVTGGKDVYRLPGEREHFIRMNTFSNANSILGIIIDVTEDMVEKQHIEKERDIDLLTGLYSRRAFYRKMEELFKAPEELGHAVILMADADNLKKVNDDYGHENGDRYLQGIAVILRSCKAEKQVLARISGDEFVVFLYQCRDREVLSAHIRELLLTMKGSTVELSNSKEIPVRFSVGCAYYPEDGRDYRELLSLSDHNMYQSKRNRER</sequence>
<evidence type="ECO:0000256" key="1">
    <source>
        <dbReference type="SAM" id="Phobius"/>
    </source>
</evidence>